<dbReference type="Gene3D" id="3.40.50.2000">
    <property type="entry name" value="Glycogen Phosphorylase B"/>
    <property type="match status" value="2"/>
</dbReference>
<proteinExistence type="inferred from homology"/>
<keyword evidence="2 10" id="KW-0132">Cell division</keyword>
<dbReference type="EMBL" id="BMHQ01000009">
    <property type="protein sequence ID" value="GGE22515.1"/>
    <property type="molecule type" value="Genomic_DNA"/>
</dbReference>
<dbReference type="InterPro" id="IPR004276">
    <property type="entry name" value="GlycoTrans_28_N"/>
</dbReference>
<dbReference type="GO" id="GO:0009252">
    <property type="term" value="P:peptidoglycan biosynthetic process"/>
    <property type="evidence" value="ECO:0007669"/>
    <property type="project" value="UniProtKB-UniRule"/>
</dbReference>
<dbReference type="GO" id="GO:0050511">
    <property type="term" value="F:undecaprenyldiphospho-muramoylpentapeptide beta-N-acetylglucosaminyltransferase activity"/>
    <property type="evidence" value="ECO:0007669"/>
    <property type="project" value="UniProtKB-UniRule"/>
</dbReference>
<keyword evidence="1 10" id="KW-1003">Cell membrane</keyword>
<evidence type="ECO:0000259" key="11">
    <source>
        <dbReference type="Pfam" id="PF03033"/>
    </source>
</evidence>
<keyword evidence="4 10" id="KW-0808">Transferase</keyword>
<dbReference type="GO" id="GO:0051301">
    <property type="term" value="P:cell division"/>
    <property type="evidence" value="ECO:0007669"/>
    <property type="project" value="UniProtKB-KW"/>
</dbReference>
<dbReference type="UniPathway" id="UPA00219"/>
<dbReference type="GO" id="GO:0071555">
    <property type="term" value="P:cell wall organization"/>
    <property type="evidence" value="ECO:0007669"/>
    <property type="project" value="UniProtKB-KW"/>
</dbReference>
<comment type="similarity">
    <text evidence="10">Belongs to the glycosyltransferase 28 family. MurG subfamily.</text>
</comment>
<dbReference type="AlphaFoldDB" id="A0A8J2VC71"/>
<comment type="function">
    <text evidence="10">Cell wall formation. Catalyzes the transfer of a GlcNAc subunit on undecaprenyl-pyrophosphoryl-MurNAc-pentapeptide (lipid intermediate I) to form undecaprenyl-pyrophosphoryl-MurNAc-(pentapeptide)GlcNAc (lipid intermediate II).</text>
</comment>
<comment type="caution">
    <text evidence="13">The sequence shown here is derived from an EMBL/GenBank/DDBJ whole genome shotgun (WGS) entry which is preliminary data.</text>
</comment>
<dbReference type="NCBIfam" id="TIGR01133">
    <property type="entry name" value="murG"/>
    <property type="match status" value="1"/>
</dbReference>
<dbReference type="HAMAP" id="MF_00033">
    <property type="entry name" value="MurG"/>
    <property type="match status" value="1"/>
</dbReference>
<protein>
    <recommendedName>
        <fullName evidence="10">UDP-N-acetylglucosamine--N-acetylmuramyl-(pentapeptide) pyrophosphoryl-undecaprenol N-acetylglucosamine transferase</fullName>
        <ecNumber evidence="10">2.4.1.227</ecNumber>
    </recommendedName>
    <alternativeName>
        <fullName evidence="10">Undecaprenyl-PP-MurNAc-pentapeptide-UDPGlcNAc GlcNAc transferase</fullName>
    </alternativeName>
</protein>
<evidence type="ECO:0000259" key="12">
    <source>
        <dbReference type="Pfam" id="PF04101"/>
    </source>
</evidence>
<keyword evidence="9 10" id="KW-0961">Cell wall biogenesis/degradation</keyword>
<evidence type="ECO:0000256" key="2">
    <source>
        <dbReference type="ARBA" id="ARBA00022618"/>
    </source>
</evidence>
<evidence type="ECO:0000313" key="13">
    <source>
        <dbReference type="EMBL" id="GGE22515.1"/>
    </source>
</evidence>
<sequence>MKKILLSGGGTGGHIYPALSIVKAVRKRYPDVEVAYIGTQKGLEAKIVPKEGDIRFFDVDIQGFRRKLSLDNFQTVAKFIRAVRDCKSYIREFQPDVVVGTGGYVSGPSVYAAAKAGVPTLILEPDVLPGLTTRFLSRYVDVVAISLSGSEKHLTSAKRILHTGNPRGTEVVEADARAGRKSLGLAETDKPIVLFVGGSRGARPLNEAVAQLLPRIAENDHIHFVYVTGEVHYDSVVANVDVNRYTNLTIKPFIYNMPDVLAATALVVGRAGASTLAEITALGVPSILVPSPYVTNNHQEANARWVEENGAGRMVLEKDLNGERLWDVIDGIVNNDERHRAMSNAARRLGRPDAAEVLVDELTKLSHIRREK</sequence>
<dbReference type="InterPro" id="IPR006009">
    <property type="entry name" value="GlcNAc_MurG"/>
</dbReference>
<dbReference type="GO" id="GO:0008360">
    <property type="term" value="P:regulation of cell shape"/>
    <property type="evidence" value="ECO:0007669"/>
    <property type="project" value="UniProtKB-KW"/>
</dbReference>
<evidence type="ECO:0000256" key="3">
    <source>
        <dbReference type="ARBA" id="ARBA00022676"/>
    </source>
</evidence>
<dbReference type="GO" id="GO:0005886">
    <property type="term" value="C:plasma membrane"/>
    <property type="evidence" value="ECO:0007669"/>
    <property type="project" value="UniProtKB-SubCell"/>
</dbReference>
<feature type="binding site" evidence="10">
    <location>
        <position position="254"/>
    </location>
    <ligand>
        <name>UDP-N-acetyl-alpha-D-glucosamine</name>
        <dbReference type="ChEBI" id="CHEBI:57705"/>
    </ligand>
</feature>
<evidence type="ECO:0000256" key="6">
    <source>
        <dbReference type="ARBA" id="ARBA00022984"/>
    </source>
</evidence>
<comment type="caution">
    <text evidence="10">Lacks conserved residue(s) required for the propagation of feature annotation.</text>
</comment>
<comment type="pathway">
    <text evidence="10">Cell wall biogenesis; peptidoglycan biosynthesis.</text>
</comment>
<feature type="domain" description="Glycosyltransferase family 28 N-terminal" evidence="11">
    <location>
        <begin position="4"/>
        <end position="144"/>
    </location>
</feature>
<dbReference type="PANTHER" id="PTHR21015">
    <property type="entry name" value="UDP-N-ACETYLGLUCOSAMINE--N-ACETYLMURAMYL-(PENTAPEPTIDE) PYROPHOSPHORYL-UNDECAPRENOL N-ACETYLGLUCOSAMINE TRANSFERASE 1"/>
    <property type="match status" value="1"/>
</dbReference>
<reference evidence="13" key="2">
    <citation type="submission" date="2020-09" db="EMBL/GenBank/DDBJ databases">
        <authorList>
            <person name="Sun Q."/>
            <person name="Zhou Y."/>
        </authorList>
    </citation>
    <scope>NUCLEOTIDE SEQUENCE</scope>
    <source>
        <strain evidence="13">CGMCC 1.15179</strain>
    </source>
</reference>
<dbReference type="SUPFAM" id="SSF53756">
    <property type="entry name" value="UDP-Glycosyltransferase/glycogen phosphorylase"/>
    <property type="match status" value="1"/>
</dbReference>
<feature type="binding site" evidence="10">
    <location>
        <position position="299"/>
    </location>
    <ligand>
        <name>UDP-N-acetyl-alpha-D-glucosamine</name>
        <dbReference type="ChEBI" id="CHEBI:57705"/>
    </ligand>
</feature>
<dbReference type="Proteomes" id="UP000625210">
    <property type="component" value="Unassembled WGS sequence"/>
</dbReference>
<evidence type="ECO:0000313" key="14">
    <source>
        <dbReference type="Proteomes" id="UP000625210"/>
    </source>
</evidence>
<evidence type="ECO:0000256" key="5">
    <source>
        <dbReference type="ARBA" id="ARBA00022960"/>
    </source>
</evidence>
<keyword evidence="7 10" id="KW-0472">Membrane</keyword>
<dbReference type="GO" id="GO:0005975">
    <property type="term" value="P:carbohydrate metabolic process"/>
    <property type="evidence" value="ECO:0007669"/>
    <property type="project" value="InterPro"/>
</dbReference>
<dbReference type="RefSeq" id="WP_188648296.1">
    <property type="nucleotide sequence ID" value="NZ_BMHQ01000009.1"/>
</dbReference>
<keyword evidence="3 10" id="KW-0328">Glycosyltransferase</keyword>
<feature type="domain" description="Glycosyl transferase family 28 C-terminal" evidence="12">
    <location>
        <begin position="193"/>
        <end position="356"/>
    </location>
</feature>
<evidence type="ECO:0000256" key="7">
    <source>
        <dbReference type="ARBA" id="ARBA00023136"/>
    </source>
</evidence>
<dbReference type="PANTHER" id="PTHR21015:SF22">
    <property type="entry name" value="GLYCOSYLTRANSFERASE"/>
    <property type="match status" value="1"/>
</dbReference>
<comment type="subcellular location">
    <subcellularLocation>
        <location evidence="10">Cell membrane</location>
        <topology evidence="10">Peripheral membrane protein</topology>
        <orientation evidence="10">Cytoplasmic side</orientation>
    </subcellularLocation>
</comment>
<evidence type="ECO:0000256" key="4">
    <source>
        <dbReference type="ARBA" id="ARBA00022679"/>
    </source>
</evidence>
<feature type="binding site" evidence="10">
    <location>
        <begin position="11"/>
        <end position="13"/>
    </location>
    <ligand>
        <name>UDP-N-acetyl-alpha-D-glucosamine</name>
        <dbReference type="ChEBI" id="CHEBI:57705"/>
    </ligand>
</feature>
<keyword evidence="8 10" id="KW-0131">Cell cycle</keyword>
<dbReference type="Pfam" id="PF04101">
    <property type="entry name" value="Glyco_tran_28_C"/>
    <property type="match status" value="1"/>
</dbReference>
<evidence type="ECO:0000256" key="9">
    <source>
        <dbReference type="ARBA" id="ARBA00023316"/>
    </source>
</evidence>
<evidence type="ECO:0000256" key="8">
    <source>
        <dbReference type="ARBA" id="ARBA00023306"/>
    </source>
</evidence>
<keyword evidence="5 10" id="KW-0133">Cell shape</keyword>
<keyword evidence="6 10" id="KW-0573">Peptidoglycan synthesis</keyword>
<dbReference type="EC" id="2.4.1.227" evidence="10"/>
<organism evidence="13 14">
    <name type="scientific">Marinithermofilum abyssi</name>
    <dbReference type="NCBI Taxonomy" id="1571185"/>
    <lineage>
        <taxon>Bacteria</taxon>
        <taxon>Bacillati</taxon>
        <taxon>Bacillota</taxon>
        <taxon>Bacilli</taxon>
        <taxon>Bacillales</taxon>
        <taxon>Thermoactinomycetaceae</taxon>
        <taxon>Marinithermofilum</taxon>
    </lineage>
</organism>
<reference evidence="13" key="1">
    <citation type="journal article" date="2014" name="Int. J. Syst. Evol. Microbiol.">
        <title>Complete genome sequence of Corynebacterium casei LMG S-19264T (=DSM 44701T), isolated from a smear-ripened cheese.</title>
        <authorList>
            <consortium name="US DOE Joint Genome Institute (JGI-PGF)"/>
            <person name="Walter F."/>
            <person name="Albersmeier A."/>
            <person name="Kalinowski J."/>
            <person name="Ruckert C."/>
        </authorList>
    </citation>
    <scope>NUCLEOTIDE SEQUENCE</scope>
    <source>
        <strain evidence="13">CGMCC 1.15179</strain>
    </source>
</reference>
<dbReference type="CDD" id="cd03785">
    <property type="entry name" value="GT28_MurG"/>
    <property type="match status" value="1"/>
</dbReference>
<comment type="catalytic activity">
    <reaction evidence="10">
        <text>di-trans,octa-cis-undecaprenyl diphospho-N-acetyl-alpha-D-muramoyl-L-alanyl-D-glutamyl-meso-2,6-diaminopimeloyl-D-alanyl-D-alanine + UDP-N-acetyl-alpha-D-glucosamine = di-trans,octa-cis-undecaprenyl diphospho-[N-acetyl-alpha-D-glucosaminyl-(1-&gt;4)]-N-acetyl-alpha-D-muramoyl-L-alanyl-D-glutamyl-meso-2,6-diaminopimeloyl-D-alanyl-D-alanine + UDP + H(+)</text>
        <dbReference type="Rhea" id="RHEA:31227"/>
        <dbReference type="ChEBI" id="CHEBI:15378"/>
        <dbReference type="ChEBI" id="CHEBI:57705"/>
        <dbReference type="ChEBI" id="CHEBI:58223"/>
        <dbReference type="ChEBI" id="CHEBI:61387"/>
        <dbReference type="ChEBI" id="CHEBI:61388"/>
        <dbReference type="EC" id="2.4.1.227"/>
    </reaction>
</comment>
<accession>A0A8J2VC71</accession>
<gene>
    <name evidence="13" type="primary">murG1</name>
    <name evidence="10" type="synonym">murG</name>
    <name evidence="13" type="ORF">GCM10011571_25760</name>
</gene>
<keyword evidence="14" id="KW-1185">Reference proteome</keyword>
<dbReference type="InterPro" id="IPR007235">
    <property type="entry name" value="Glyco_trans_28_C"/>
</dbReference>
<name>A0A8J2VC71_9BACL</name>
<evidence type="ECO:0000256" key="1">
    <source>
        <dbReference type="ARBA" id="ARBA00022475"/>
    </source>
</evidence>
<feature type="binding site" evidence="10">
    <location>
        <position position="199"/>
    </location>
    <ligand>
        <name>UDP-N-acetyl-alpha-D-glucosamine</name>
        <dbReference type="ChEBI" id="CHEBI:57705"/>
    </ligand>
</feature>
<dbReference type="Pfam" id="PF03033">
    <property type="entry name" value="Glyco_transf_28"/>
    <property type="match status" value="1"/>
</dbReference>
<evidence type="ECO:0000256" key="10">
    <source>
        <dbReference type="HAMAP-Rule" id="MF_00033"/>
    </source>
</evidence>